<gene>
    <name evidence="3" type="ORF">M378DRAFT_13126</name>
</gene>
<keyword evidence="4" id="KW-1185">Reference proteome</keyword>
<dbReference type="SUPFAM" id="SSF54626">
    <property type="entry name" value="Chalcone isomerase"/>
    <property type="match status" value="1"/>
</dbReference>
<dbReference type="Proteomes" id="UP000054549">
    <property type="component" value="Unassembled WGS sequence"/>
</dbReference>
<dbReference type="STRING" id="946122.A0A0C2T681"/>
<name>A0A0C2T681_AMAMK</name>
<accession>A0A0C2T681</accession>
<feature type="domain" description="Chalcone isomerase" evidence="2">
    <location>
        <begin position="119"/>
        <end position="146"/>
    </location>
</feature>
<dbReference type="AlphaFoldDB" id="A0A0C2T681"/>
<dbReference type="HOGENOM" id="CLU_038840_2_0_1"/>
<proteinExistence type="predicted"/>
<dbReference type="InParanoid" id="A0A0C2T681"/>
<feature type="domain" description="Chalcone isomerase" evidence="2">
    <location>
        <begin position="165"/>
        <end position="287"/>
    </location>
</feature>
<feature type="region of interest" description="Disordered" evidence="1">
    <location>
        <begin position="15"/>
        <end position="40"/>
    </location>
</feature>
<dbReference type="Pfam" id="PF16035">
    <property type="entry name" value="Chalcone_2"/>
    <property type="match status" value="2"/>
</dbReference>
<dbReference type="GO" id="GO:0016872">
    <property type="term" value="F:intramolecular lyase activity"/>
    <property type="evidence" value="ECO:0007669"/>
    <property type="project" value="InterPro"/>
</dbReference>
<dbReference type="PANTHER" id="PTHR47284">
    <property type="entry name" value="FATTY-ACID-BINDING PROTEIN 2"/>
    <property type="match status" value="1"/>
</dbReference>
<protein>
    <recommendedName>
        <fullName evidence="2">Chalcone isomerase domain-containing protein</fullName>
    </recommendedName>
</protein>
<evidence type="ECO:0000313" key="4">
    <source>
        <dbReference type="Proteomes" id="UP000054549"/>
    </source>
</evidence>
<evidence type="ECO:0000256" key="1">
    <source>
        <dbReference type="SAM" id="MobiDB-lite"/>
    </source>
</evidence>
<evidence type="ECO:0000259" key="2">
    <source>
        <dbReference type="Pfam" id="PF16035"/>
    </source>
</evidence>
<evidence type="ECO:0000313" key="3">
    <source>
        <dbReference type="EMBL" id="KIL62054.1"/>
    </source>
</evidence>
<organism evidence="3 4">
    <name type="scientific">Amanita muscaria (strain Koide BX008)</name>
    <dbReference type="NCBI Taxonomy" id="946122"/>
    <lineage>
        <taxon>Eukaryota</taxon>
        <taxon>Fungi</taxon>
        <taxon>Dikarya</taxon>
        <taxon>Basidiomycota</taxon>
        <taxon>Agaricomycotina</taxon>
        <taxon>Agaricomycetes</taxon>
        <taxon>Agaricomycetidae</taxon>
        <taxon>Agaricales</taxon>
        <taxon>Pluteineae</taxon>
        <taxon>Amanitaceae</taxon>
        <taxon>Amanita</taxon>
    </lineage>
</organism>
<dbReference type="InterPro" id="IPR036298">
    <property type="entry name" value="Chalcone_isomerase_sf"/>
</dbReference>
<dbReference type="OrthoDB" id="18193at2759"/>
<dbReference type="PANTHER" id="PTHR47284:SF3">
    <property type="entry name" value="FATTY-ACID-BINDING PROTEIN 2"/>
    <property type="match status" value="1"/>
</dbReference>
<dbReference type="InterPro" id="IPR016087">
    <property type="entry name" value="Chalcone_isomerase"/>
</dbReference>
<sequence>MSRLLNTLLRHSSRTNGSLPHFGTRLAPRSKNFSSNTSATTQTATRRRWWGIGGAVAFAAVSLSLASSRQVHLDAPSLQVPLKGEKDAHSTGGTVVDPATSIAFPKTLTIPTKTKVPTLSLVGVGVRTVSFLRIKVYSVGFYADLNNPNLKITRDMPAEEKVKHIVENTACVIRIVPTRSTSFTHLRDAFIRALQSRMAKARMEGTLSEEDAIAAGSPMRTLKSIFPNSSLAKHTPFDIFLTPPTPGRQRCLVFRDMGSIEHDWVATELVLHYFEGDGPSPPLKKSVLENLELFEK</sequence>
<dbReference type="InterPro" id="IPR016088">
    <property type="entry name" value="Chalcone_isomerase_3-sand"/>
</dbReference>
<dbReference type="Gene3D" id="3.50.70.10">
    <property type="match status" value="1"/>
</dbReference>
<dbReference type="EMBL" id="KN818276">
    <property type="protein sequence ID" value="KIL62054.1"/>
    <property type="molecule type" value="Genomic_DNA"/>
</dbReference>
<reference evidence="3 4" key="1">
    <citation type="submission" date="2014-04" db="EMBL/GenBank/DDBJ databases">
        <title>Evolutionary Origins and Diversification of the Mycorrhizal Mutualists.</title>
        <authorList>
            <consortium name="DOE Joint Genome Institute"/>
            <consortium name="Mycorrhizal Genomics Consortium"/>
            <person name="Kohler A."/>
            <person name="Kuo A."/>
            <person name="Nagy L.G."/>
            <person name="Floudas D."/>
            <person name="Copeland A."/>
            <person name="Barry K.W."/>
            <person name="Cichocki N."/>
            <person name="Veneault-Fourrey C."/>
            <person name="LaButti K."/>
            <person name="Lindquist E.A."/>
            <person name="Lipzen A."/>
            <person name="Lundell T."/>
            <person name="Morin E."/>
            <person name="Murat C."/>
            <person name="Riley R."/>
            <person name="Ohm R."/>
            <person name="Sun H."/>
            <person name="Tunlid A."/>
            <person name="Henrissat B."/>
            <person name="Grigoriev I.V."/>
            <person name="Hibbett D.S."/>
            <person name="Martin F."/>
        </authorList>
    </citation>
    <scope>NUCLEOTIDE SEQUENCE [LARGE SCALE GENOMIC DNA]</scope>
    <source>
        <strain evidence="3 4">Koide BX008</strain>
    </source>
</reference>